<reference evidence="2" key="1">
    <citation type="journal article" date="2019" name="bioRxiv">
        <title>Genomics, evolutionary history and diagnostics of the Alternaria alternata species group including apple and Asian pear pathotypes.</title>
        <authorList>
            <person name="Armitage A.D."/>
            <person name="Cockerton H.M."/>
            <person name="Sreenivasaprasad S."/>
            <person name="Woodhall J.W."/>
            <person name="Lane C.R."/>
            <person name="Harrison R.J."/>
            <person name="Clarkson J.P."/>
        </authorList>
    </citation>
    <scope>NUCLEOTIDE SEQUENCE [LARGE SCALE GENOMIC DNA]</scope>
    <source>
        <strain evidence="2">RGR 97.0016</strain>
    </source>
</reference>
<sequence length="61" mass="7080">MSQLMFMGYEGLARPVSERLTSAQIDIDEKLVEGRRKRRKLNPAQGEVRPTMRKCNVEFIV</sequence>
<dbReference type="Proteomes" id="UP000293823">
    <property type="component" value="Unassembled WGS sequence"/>
</dbReference>
<protein>
    <submittedName>
        <fullName evidence="1">Uncharacterized protein</fullName>
    </submittedName>
</protein>
<gene>
    <name evidence="1" type="ORF">AA0113_g1693</name>
</gene>
<comment type="caution">
    <text evidence="1">The sequence shown here is derived from an EMBL/GenBank/DDBJ whole genome shotgun (WGS) entry which is preliminary data.</text>
</comment>
<keyword evidence="2" id="KW-1185">Reference proteome</keyword>
<organism evidence="1 2">
    <name type="scientific">Alternaria arborescens</name>
    <dbReference type="NCBI Taxonomy" id="156630"/>
    <lineage>
        <taxon>Eukaryota</taxon>
        <taxon>Fungi</taxon>
        <taxon>Dikarya</taxon>
        <taxon>Ascomycota</taxon>
        <taxon>Pezizomycotina</taxon>
        <taxon>Dothideomycetes</taxon>
        <taxon>Pleosporomycetidae</taxon>
        <taxon>Pleosporales</taxon>
        <taxon>Pleosporineae</taxon>
        <taxon>Pleosporaceae</taxon>
        <taxon>Alternaria</taxon>
        <taxon>Alternaria sect. Alternaria</taxon>
    </lineage>
</organism>
<evidence type="ECO:0000313" key="1">
    <source>
        <dbReference type="EMBL" id="RYO71900.1"/>
    </source>
</evidence>
<evidence type="ECO:0000313" key="2">
    <source>
        <dbReference type="Proteomes" id="UP000293823"/>
    </source>
</evidence>
<dbReference type="AlphaFoldDB" id="A0A4Q4SM78"/>
<proteinExistence type="predicted"/>
<accession>A0A4Q4SM78</accession>
<dbReference type="EMBL" id="PEJP01000005">
    <property type="protein sequence ID" value="RYO71900.1"/>
    <property type="molecule type" value="Genomic_DNA"/>
</dbReference>
<name>A0A4Q4SM78_9PLEO</name>